<evidence type="ECO:0000256" key="1">
    <source>
        <dbReference type="SAM" id="Phobius"/>
    </source>
</evidence>
<feature type="transmembrane region" description="Helical" evidence="1">
    <location>
        <begin position="93"/>
        <end position="110"/>
    </location>
</feature>
<keyword evidence="1" id="KW-0472">Membrane</keyword>
<sequence length="166" mass="17256">MTRHRLIQSSAPPAPPFRFILLSSLGAGIAIAITGWLSLISGTPWLMAPFGASCVLAFGVPDSPLAQPRAIIGGHLVATLVGLILGQLLGDGWLVYGLGVALALAAMQLTRTVHAPAGADPIIVIAAQAPFSYLISPVLAGSVVIVLTAWAMNNLHGAKSYPRYWL</sequence>
<reference evidence="3 4" key="1">
    <citation type="submission" date="2014-04" db="EMBL/GenBank/DDBJ databases">
        <title>Marinobacterium kochiensis sp. nov., isolated from sediment sample collected from Kochi backwaters in Kerala, India.</title>
        <authorList>
            <person name="Singh A."/>
            <person name="Pinnaka A.K."/>
        </authorList>
    </citation>
    <scope>NUCLEOTIDE SEQUENCE [LARGE SCALE GENOMIC DNA]</scope>
    <source>
        <strain evidence="3 4">AK27</strain>
    </source>
</reference>
<evidence type="ECO:0000313" key="3">
    <source>
        <dbReference type="EMBL" id="KEA62490.1"/>
    </source>
</evidence>
<dbReference type="AlphaFoldDB" id="A0A081FVD5"/>
<dbReference type="EMBL" id="JMQN01000048">
    <property type="protein sequence ID" value="KEA62490.1"/>
    <property type="molecule type" value="Genomic_DNA"/>
</dbReference>
<evidence type="ECO:0000259" key="2">
    <source>
        <dbReference type="Pfam" id="PF04982"/>
    </source>
</evidence>
<dbReference type="Proteomes" id="UP000028252">
    <property type="component" value="Unassembled WGS sequence"/>
</dbReference>
<feature type="transmembrane region" description="Helical" evidence="1">
    <location>
        <begin position="20"/>
        <end position="39"/>
    </location>
</feature>
<name>A0A081FVD5_9GAMM</name>
<dbReference type="eggNOG" id="COG3448">
    <property type="taxonomic scope" value="Bacteria"/>
</dbReference>
<dbReference type="PANTHER" id="PTHR33741">
    <property type="entry name" value="TRANSMEMBRANE PROTEIN DDB_G0269096-RELATED"/>
    <property type="match status" value="1"/>
</dbReference>
<evidence type="ECO:0000313" key="4">
    <source>
        <dbReference type="Proteomes" id="UP000028252"/>
    </source>
</evidence>
<feature type="domain" description="HPP transmembrane region" evidence="2">
    <location>
        <begin position="13"/>
        <end position="162"/>
    </location>
</feature>
<protein>
    <submittedName>
        <fullName evidence="3">CBS-domain-containing membrane protein</fullName>
    </submittedName>
</protein>
<accession>A0A081FVD5</accession>
<dbReference type="InterPro" id="IPR058581">
    <property type="entry name" value="TM_HPP"/>
</dbReference>
<proteinExistence type="predicted"/>
<dbReference type="PATRIC" id="fig|1232683.4.peg.3327"/>
<dbReference type="PANTHER" id="PTHR33741:SF5">
    <property type="entry name" value="TRANSMEMBRANE PROTEIN DDB_G0269096-RELATED"/>
    <property type="match status" value="1"/>
</dbReference>
<dbReference type="RefSeq" id="WP_036190769.1">
    <property type="nucleotide sequence ID" value="NZ_JMQN01000048.1"/>
</dbReference>
<feature type="transmembrane region" description="Helical" evidence="1">
    <location>
        <begin position="131"/>
        <end position="152"/>
    </location>
</feature>
<dbReference type="STRING" id="1232683.ADIMK_3381"/>
<keyword evidence="4" id="KW-1185">Reference proteome</keyword>
<keyword evidence="1" id="KW-1133">Transmembrane helix</keyword>
<organism evidence="3 4">
    <name type="scientific">Marinobacterium lacunae</name>
    <dbReference type="NCBI Taxonomy" id="1232683"/>
    <lineage>
        <taxon>Bacteria</taxon>
        <taxon>Pseudomonadati</taxon>
        <taxon>Pseudomonadota</taxon>
        <taxon>Gammaproteobacteria</taxon>
        <taxon>Oceanospirillales</taxon>
        <taxon>Oceanospirillaceae</taxon>
        <taxon>Marinobacterium</taxon>
    </lineage>
</organism>
<dbReference type="InterPro" id="IPR007065">
    <property type="entry name" value="HPP"/>
</dbReference>
<dbReference type="OrthoDB" id="9811720at2"/>
<keyword evidence="1" id="KW-0812">Transmembrane</keyword>
<gene>
    <name evidence="3" type="ORF">ADIMK_3381</name>
</gene>
<comment type="caution">
    <text evidence="3">The sequence shown here is derived from an EMBL/GenBank/DDBJ whole genome shotgun (WGS) entry which is preliminary data.</text>
</comment>
<dbReference type="Pfam" id="PF04982">
    <property type="entry name" value="TM_HPP"/>
    <property type="match status" value="1"/>
</dbReference>